<evidence type="ECO:0000256" key="2">
    <source>
        <dbReference type="ARBA" id="ARBA00022729"/>
    </source>
</evidence>
<evidence type="ECO:0000313" key="10">
    <source>
        <dbReference type="EMBL" id="GAX81580.1"/>
    </source>
</evidence>
<evidence type="ECO:0000256" key="3">
    <source>
        <dbReference type="ARBA" id="ARBA00022801"/>
    </source>
</evidence>
<name>A0A250XFL5_9CHLO</name>
<comment type="caution">
    <text evidence="10">The sequence shown here is derived from an EMBL/GenBank/DDBJ whole genome shotgun (WGS) entry which is preliminary data.</text>
</comment>
<keyword evidence="5" id="KW-0443">Lipid metabolism</keyword>
<keyword evidence="6" id="KW-0325">Glycoprotein</keyword>
<dbReference type="GO" id="GO:0016788">
    <property type="term" value="F:hydrolase activity, acting on ester bonds"/>
    <property type="evidence" value="ECO:0007669"/>
    <property type="project" value="InterPro"/>
</dbReference>
<dbReference type="GO" id="GO:0016042">
    <property type="term" value="P:lipid catabolic process"/>
    <property type="evidence" value="ECO:0007669"/>
    <property type="project" value="UniProtKB-KW"/>
</dbReference>
<accession>A0A250XFL5</accession>
<feature type="active site" description="Nucleophile" evidence="8">
    <location>
        <position position="195"/>
    </location>
</feature>
<dbReference type="Gene3D" id="3.40.50.1820">
    <property type="entry name" value="alpha/beta hydrolase"/>
    <property type="match status" value="1"/>
</dbReference>
<dbReference type="OrthoDB" id="9974421at2759"/>
<dbReference type="PIRSF" id="PIRSF000862">
    <property type="entry name" value="Steryl_ester_lip"/>
    <property type="match status" value="1"/>
</dbReference>
<protein>
    <recommendedName>
        <fullName evidence="7">Lipase</fullName>
    </recommendedName>
</protein>
<dbReference type="InterPro" id="IPR029058">
    <property type="entry name" value="AB_hydrolase_fold"/>
</dbReference>
<keyword evidence="3 7" id="KW-0378">Hydrolase</keyword>
<feature type="active site" description="Charge relay system" evidence="8">
    <location>
        <position position="377"/>
    </location>
</feature>
<reference evidence="10 11" key="1">
    <citation type="submission" date="2017-08" db="EMBL/GenBank/DDBJ databases">
        <title>Acidophilic green algal genome provides insights into adaptation to an acidic environment.</title>
        <authorList>
            <person name="Hirooka S."/>
            <person name="Hirose Y."/>
            <person name="Kanesaki Y."/>
            <person name="Higuchi S."/>
            <person name="Fujiwara T."/>
            <person name="Onuma R."/>
            <person name="Era A."/>
            <person name="Ohbayashi R."/>
            <person name="Uzuka A."/>
            <person name="Nozaki H."/>
            <person name="Yoshikawa H."/>
            <person name="Miyagishima S.Y."/>
        </authorList>
    </citation>
    <scope>NUCLEOTIDE SEQUENCE [LARGE SCALE GENOMIC DNA]</scope>
    <source>
        <strain evidence="10 11">NIES-2499</strain>
    </source>
</reference>
<dbReference type="STRING" id="1157962.A0A250XFL5"/>
<evidence type="ECO:0000313" key="11">
    <source>
        <dbReference type="Proteomes" id="UP000232323"/>
    </source>
</evidence>
<dbReference type="SUPFAM" id="SSF53474">
    <property type="entry name" value="alpha/beta-Hydrolases"/>
    <property type="match status" value="1"/>
</dbReference>
<keyword evidence="2" id="KW-0732">Signal</keyword>
<feature type="active site" description="Charge relay system" evidence="8">
    <location>
        <position position="408"/>
    </location>
</feature>
<evidence type="ECO:0000256" key="8">
    <source>
        <dbReference type="PIRSR" id="PIRSR000862-1"/>
    </source>
</evidence>
<keyword evidence="4 7" id="KW-0442">Lipid degradation</keyword>
<dbReference type="Proteomes" id="UP000232323">
    <property type="component" value="Unassembled WGS sequence"/>
</dbReference>
<gene>
    <name evidence="10" type="ORF">CEUSTIGMA_g9008.t1</name>
</gene>
<evidence type="ECO:0000256" key="7">
    <source>
        <dbReference type="PIRNR" id="PIRNR000862"/>
    </source>
</evidence>
<dbReference type="PANTHER" id="PTHR11005">
    <property type="entry name" value="LYSOSOMAL ACID LIPASE-RELATED"/>
    <property type="match status" value="1"/>
</dbReference>
<dbReference type="FunFam" id="3.40.50.1820:FF:000057">
    <property type="entry name" value="Lipase"/>
    <property type="match status" value="1"/>
</dbReference>
<evidence type="ECO:0000256" key="1">
    <source>
        <dbReference type="ARBA" id="ARBA00010701"/>
    </source>
</evidence>
<evidence type="ECO:0000256" key="5">
    <source>
        <dbReference type="ARBA" id="ARBA00023098"/>
    </source>
</evidence>
<dbReference type="InterPro" id="IPR006693">
    <property type="entry name" value="AB_hydrolase_lipase"/>
</dbReference>
<dbReference type="Pfam" id="PF04083">
    <property type="entry name" value="Abhydro_lipase"/>
    <property type="match status" value="1"/>
</dbReference>
<feature type="domain" description="Partial AB-hydrolase lipase" evidence="9">
    <location>
        <begin position="56"/>
        <end position="118"/>
    </location>
</feature>
<sequence>MNLKCKHSCEKCRYEVSFALLLIIVSSPYVLSVRFESSTHASKNTFLKGSPPNNITDLVVPFGYPLEQHVLTTEDGYVLTLYRIPSSGTHKSGNNPAGNKPAVLLSHGLLDSCACFLLLGPGRALAFMLADQGFDVWLGNARGSTHSRNHTRLNTSSPLFWAFSFDEMAKYDLPAQLDKIVEVTGHTQVSFVGHSQGTTVLLAALASQPHLNDKIKMAILMAPVVFTQKISSIPFLTLASLGTDQIFTMMGVNEFLPSDKVVALLEGSLCYMQPALCLNILSAIAGFSQDNVDPDRLPSYLKYTPAGTSVQNIAHWSQAVRQALPRTLYSFDYGSDCRVMRDGVTMCNWVRYGRPDPPAYDLGAVRSPIMLVTGGRDRLSDAVEVEYLRESLAAGVVFQELHIERYEHLDFTWGRDVADTVYRQVLEVLFQQT</sequence>
<organism evidence="10 11">
    <name type="scientific">Chlamydomonas eustigma</name>
    <dbReference type="NCBI Taxonomy" id="1157962"/>
    <lineage>
        <taxon>Eukaryota</taxon>
        <taxon>Viridiplantae</taxon>
        <taxon>Chlorophyta</taxon>
        <taxon>core chlorophytes</taxon>
        <taxon>Chlorophyceae</taxon>
        <taxon>CS clade</taxon>
        <taxon>Chlamydomonadales</taxon>
        <taxon>Chlamydomonadaceae</taxon>
        <taxon>Chlamydomonas</taxon>
    </lineage>
</organism>
<evidence type="ECO:0000259" key="9">
    <source>
        <dbReference type="Pfam" id="PF04083"/>
    </source>
</evidence>
<dbReference type="AlphaFoldDB" id="A0A250XFL5"/>
<keyword evidence="11" id="KW-1185">Reference proteome</keyword>
<comment type="similarity">
    <text evidence="1 7">Belongs to the AB hydrolase superfamily. Lipase family.</text>
</comment>
<proteinExistence type="inferred from homology"/>
<evidence type="ECO:0000256" key="4">
    <source>
        <dbReference type="ARBA" id="ARBA00022963"/>
    </source>
</evidence>
<dbReference type="EMBL" id="BEGY01000067">
    <property type="protein sequence ID" value="GAX81580.1"/>
    <property type="molecule type" value="Genomic_DNA"/>
</dbReference>
<dbReference type="InterPro" id="IPR025483">
    <property type="entry name" value="Lipase_euk"/>
</dbReference>
<evidence type="ECO:0000256" key="6">
    <source>
        <dbReference type="ARBA" id="ARBA00023180"/>
    </source>
</evidence>